<dbReference type="InterPro" id="IPR025558">
    <property type="entry name" value="DUF4283"/>
</dbReference>
<evidence type="ECO:0000313" key="3">
    <source>
        <dbReference type="EMBL" id="CAL1393735.1"/>
    </source>
</evidence>
<organism evidence="3 4">
    <name type="scientific">Linum trigynum</name>
    <dbReference type="NCBI Taxonomy" id="586398"/>
    <lineage>
        <taxon>Eukaryota</taxon>
        <taxon>Viridiplantae</taxon>
        <taxon>Streptophyta</taxon>
        <taxon>Embryophyta</taxon>
        <taxon>Tracheophyta</taxon>
        <taxon>Spermatophyta</taxon>
        <taxon>Magnoliopsida</taxon>
        <taxon>eudicotyledons</taxon>
        <taxon>Gunneridae</taxon>
        <taxon>Pentapetalae</taxon>
        <taxon>rosids</taxon>
        <taxon>fabids</taxon>
        <taxon>Malpighiales</taxon>
        <taxon>Linaceae</taxon>
        <taxon>Linum</taxon>
    </lineage>
</organism>
<evidence type="ECO:0000313" key="4">
    <source>
        <dbReference type="Proteomes" id="UP001497516"/>
    </source>
</evidence>
<feature type="domain" description="DUF4283" evidence="2">
    <location>
        <begin position="82"/>
        <end position="155"/>
    </location>
</feature>
<dbReference type="EMBL" id="OZ034819">
    <property type="protein sequence ID" value="CAL1393735.1"/>
    <property type="molecule type" value="Genomic_DNA"/>
</dbReference>
<accession>A0AAV2F6A3</accession>
<dbReference type="PANTHER" id="PTHR31286:SF178">
    <property type="entry name" value="DUF4283 DOMAIN-CONTAINING PROTEIN"/>
    <property type="match status" value="1"/>
</dbReference>
<feature type="region of interest" description="Disordered" evidence="1">
    <location>
        <begin position="312"/>
        <end position="446"/>
    </location>
</feature>
<name>A0AAV2F6A3_9ROSI</name>
<dbReference type="Proteomes" id="UP001497516">
    <property type="component" value="Chromosome 6"/>
</dbReference>
<reference evidence="3 4" key="1">
    <citation type="submission" date="2024-04" db="EMBL/GenBank/DDBJ databases">
        <authorList>
            <person name="Fracassetti M."/>
        </authorList>
    </citation>
    <scope>NUCLEOTIDE SEQUENCE [LARGE SCALE GENOMIC DNA]</scope>
</reference>
<gene>
    <name evidence="3" type="ORF">LTRI10_LOCUS34289</name>
</gene>
<dbReference type="Pfam" id="PF14111">
    <property type="entry name" value="DUF4283"/>
    <property type="match status" value="1"/>
</dbReference>
<feature type="region of interest" description="Disordered" evidence="1">
    <location>
        <begin position="28"/>
        <end position="48"/>
    </location>
</feature>
<evidence type="ECO:0000256" key="1">
    <source>
        <dbReference type="SAM" id="MobiDB-lite"/>
    </source>
</evidence>
<dbReference type="PANTHER" id="PTHR31286">
    <property type="entry name" value="GLYCINE-RICH CELL WALL STRUCTURAL PROTEIN 1.8-LIKE"/>
    <property type="match status" value="1"/>
</dbReference>
<dbReference type="AlphaFoldDB" id="A0AAV2F6A3"/>
<sequence>MVTSSEAMEVAAPVVDAKADEVMTVASPQTQEDGVQKIADREEKPEEAPQVDEVAAGIQALAMDQIVEFTMEDVAAGVQWAKMSLLGRLFMDNPLSLAVISKIVNGEWNCAVEVRVLAAERGLLQFFFADEADRDWVLKRSPWTVKERVLQLKPWCQITKEVVDSFIMVPFWVQMWGIPNHCRTVAFGKRVAGSKIGKVLDAGAFAIQGISGHFIKTKVLLDITQPLRSQLYASNPVVGEFWVTLVYEFLPLLCYHCGRLAQLAPNCVYPDPVGIEHYGPELSTDIIGYQVEEAAVVPFPLRQPAQSSVWVNPKAGVNAAGGGKQKRDRETEEDPSGGRGKSVVLGLPAQGSMERGSGDVQGKSGQGQVNRGTVDGGSGGYRGQFVKGKGKGGQGTYQQATRGMERSRESVPRQQQHRYDARRPHGRQTNEAGPRAAGGGLKSKGKEAFRMVAPDPAEIDERKRAAGEVAGLQFDPTPVKKVCVQAAVEETSHEWSQPAK</sequence>
<evidence type="ECO:0000259" key="2">
    <source>
        <dbReference type="Pfam" id="PF14111"/>
    </source>
</evidence>
<dbReference type="InterPro" id="IPR040256">
    <property type="entry name" value="At4g02000-like"/>
</dbReference>
<feature type="compositionally biased region" description="Basic and acidic residues" evidence="1">
    <location>
        <begin position="34"/>
        <end position="47"/>
    </location>
</feature>
<feature type="compositionally biased region" description="Basic and acidic residues" evidence="1">
    <location>
        <begin position="403"/>
        <end position="423"/>
    </location>
</feature>
<keyword evidence="4" id="KW-1185">Reference proteome</keyword>
<protein>
    <recommendedName>
        <fullName evidence="2">DUF4283 domain-containing protein</fullName>
    </recommendedName>
</protein>
<proteinExistence type="predicted"/>